<name>A0A453AAT8_AEGTS</name>
<dbReference type="OrthoDB" id="1939700at2759"/>
<feature type="compositionally biased region" description="Polar residues" evidence="1">
    <location>
        <begin position="189"/>
        <end position="199"/>
    </location>
</feature>
<keyword evidence="5" id="KW-1185">Reference proteome</keyword>
<feature type="domain" description="DUF4378" evidence="2">
    <location>
        <begin position="486"/>
        <end position="648"/>
    </location>
</feature>
<feature type="domain" description="DUF3741" evidence="3">
    <location>
        <begin position="136"/>
        <end position="152"/>
    </location>
</feature>
<feature type="compositionally biased region" description="Low complexity" evidence="1">
    <location>
        <begin position="433"/>
        <end position="454"/>
    </location>
</feature>
<accession>A0A453AAT8</accession>
<feature type="compositionally biased region" description="Polar residues" evidence="1">
    <location>
        <begin position="296"/>
        <end position="309"/>
    </location>
</feature>
<dbReference type="KEGG" id="ats:109751251"/>
<feature type="compositionally biased region" description="Basic and acidic residues" evidence="1">
    <location>
        <begin position="266"/>
        <end position="295"/>
    </location>
</feature>
<evidence type="ECO:0000256" key="1">
    <source>
        <dbReference type="SAM" id="MobiDB-lite"/>
    </source>
</evidence>
<dbReference type="InterPro" id="IPR025486">
    <property type="entry name" value="DUF4378"/>
</dbReference>
<evidence type="ECO:0000259" key="3">
    <source>
        <dbReference type="Pfam" id="PF14383"/>
    </source>
</evidence>
<evidence type="ECO:0000313" key="4">
    <source>
        <dbReference type="EnsemblPlants" id="AET2Gv20056100.1"/>
    </source>
</evidence>
<dbReference type="RefSeq" id="XP_020165740.1">
    <property type="nucleotide sequence ID" value="XM_020310151.3"/>
</dbReference>
<reference evidence="5" key="2">
    <citation type="journal article" date="2017" name="Nat. Plants">
        <title>The Aegilops tauschii genome reveals multiple impacts of transposons.</title>
        <authorList>
            <person name="Zhao G."/>
            <person name="Zou C."/>
            <person name="Li K."/>
            <person name="Wang K."/>
            <person name="Li T."/>
            <person name="Gao L."/>
            <person name="Zhang X."/>
            <person name="Wang H."/>
            <person name="Yang Z."/>
            <person name="Liu X."/>
            <person name="Jiang W."/>
            <person name="Mao L."/>
            <person name="Kong X."/>
            <person name="Jiao Y."/>
            <person name="Jia J."/>
        </authorList>
    </citation>
    <scope>NUCLEOTIDE SEQUENCE [LARGE SCALE GENOMIC DNA]</scope>
    <source>
        <strain evidence="5">cv. AL8/78</strain>
    </source>
</reference>
<dbReference type="Proteomes" id="UP000015105">
    <property type="component" value="Chromosome 2D"/>
</dbReference>
<dbReference type="InterPro" id="IPR032795">
    <property type="entry name" value="DUF3741-assoc"/>
</dbReference>
<dbReference type="PANTHER" id="PTHR37751:SF1">
    <property type="entry name" value="LOW PROTEIN: M-PHASE INDUCER PHOSPHATASE-LIKE PROTEIN"/>
    <property type="match status" value="1"/>
</dbReference>
<dbReference type="Pfam" id="PF14383">
    <property type="entry name" value="VARLMGL"/>
    <property type="match status" value="1"/>
</dbReference>
<protein>
    <recommendedName>
        <fullName evidence="6">DUF4378 domain-containing protein</fullName>
    </recommendedName>
</protein>
<feature type="region of interest" description="Disordered" evidence="1">
    <location>
        <begin position="147"/>
        <end position="224"/>
    </location>
</feature>
<feature type="region of interest" description="Disordered" evidence="1">
    <location>
        <begin position="1"/>
        <end position="20"/>
    </location>
</feature>
<dbReference type="EnsemblPlants" id="AET2Gv20056100.1">
    <property type="protein sequence ID" value="AET2Gv20056100.1"/>
    <property type="gene ID" value="AET2Gv20056100"/>
</dbReference>
<organism evidence="4 5">
    <name type="scientific">Aegilops tauschii subsp. strangulata</name>
    <name type="common">Goatgrass</name>
    <dbReference type="NCBI Taxonomy" id="200361"/>
    <lineage>
        <taxon>Eukaryota</taxon>
        <taxon>Viridiplantae</taxon>
        <taxon>Streptophyta</taxon>
        <taxon>Embryophyta</taxon>
        <taxon>Tracheophyta</taxon>
        <taxon>Spermatophyta</taxon>
        <taxon>Magnoliopsida</taxon>
        <taxon>Liliopsida</taxon>
        <taxon>Poales</taxon>
        <taxon>Poaceae</taxon>
        <taxon>BOP clade</taxon>
        <taxon>Pooideae</taxon>
        <taxon>Triticodae</taxon>
        <taxon>Triticeae</taxon>
        <taxon>Triticinae</taxon>
        <taxon>Aegilops</taxon>
    </lineage>
</organism>
<dbReference type="PANTHER" id="PTHR37751">
    <property type="entry name" value="LOW PROTEIN: M-PHASE INDUCER PHOSPHATASE-LIKE PROTEIN"/>
    <property type="match status" value="1"/>
</dbReference>
<dbReference type="GeneID" id="109751251"/>
<proteinExistence type="predicted"/>
<dbReference type="Pfam" id="PF14309">
    <property type="entry name" value="DUF4378"/>
    <property type="match status" value="1"/>
</dbReference>
<evidence type="ECO:0000259" key="2">
    <source>
        <dbReference type="Pfam" id="PF14309"/>
    </source>
</evidence>
<feature type="compositionally biased region" description="Polar residues" evidence="1">
    <location>
        <begin position="1"/>
        <end position="10"/>
    </location>
</feature>
<dbReference type="AlphaFoldDB" id="A0A453AAT8"/>
<dbReference type="OMA" id="FHYLELF"/>
<evidence type="ECO:0008006" key="6">
    <source>
        <dbReference type="Google" id="ProtNLM"/>
    </source>
</evidence>
<feature type="compositionally biased region" description="Low complexity" evidence="1">
    <location>
        <begin position="214"/>
        <end position="224"/>
    </location>
</feature>
<dbReference type="Gramene" id="AET2Gv20056100.1">
    <property type="protein sequence ID" value="AET2Gv20056100.1"/>
    <property type="gene ID" value="AET2Gv20056100"/>
</dbReference>
<feature type="compositionally biased region" description="Pro residues" evidence="1">
    <location>
        <begin position="363"/>
        <end position="389"/>
    </location>
</feature>
<reference evidence="5" key="1">
    <citation type="journal article" date="2014" name="Science">
        <title>Ancient hybridizations among the ancestral genomes of bread wheat.</title>
        <authorList>
            <consortium name="International Wheat Genome Sequencing Consortium,"/>
            <person name="Marcussen T."/>
            <person name="Sandve S.R."/>
            <person name="Heier L."/>
            <person name="Spannagl M."/>
            <person name="Pfeifer M."/>
            <person name="Jakobsen K.S."/>
            <person name="Wulff B.B."/>
            <person name="Steuernagel B."/>
            <person name="Mayer K.F."/>
            <person name="Olsen O.A."/>
        </authorList>
    </citation>
    <scope>NUCLEOTIDE SEQUENCE [LARGE SCALE GENOMIC DNA]</scope>
    <source>
        <strain evidence="5">cv. AL8/78</strain>
    </source>
</reference>
<dbReference type="STRING" id="200361.A0A453AAT8"/>
<reference evidence="4" key="5">
    <citation type="journal article" date="2021" name="G3 (Bethesda)">
        <title>Aegilops tauschii genome assembly Aet v5.0 features greater sequence contiguity and improved annotation.</title>
        <authorList>
            <person name="Wang L."/>
            <person name="Zhu T."/>
            <person name="Rodriguez J.C."/>
            <person name="Deal K.R."/>
            <person name="Dubcovsky J."/>
            <person name="McGuire P.E."/>
            <person name="Lux T."/>
            <person name="Spannagl M."/>
            <person name="Mayer K.F.X."/>
            <person name="Baldrich P."/>
            <person name="Meyers B.C."/>
            <person name="Huo N."/>
            <person name="Gu Y.Q."/>
            <person name="Zhou H."/>
            <person name="Devos K.M."/>
            <person name="Bennetzen J.L."/>
            <person name="Unver T."/>
            <person name="Budak H."/>
            <person name="Gulick P.J."/>
            <person name="Galiba G."/>
            <person name="Kalapos B."/>
            <person name="Nelson D.R."/>
            <person name="Li P."/>
            <person name="You F.M."/>
            <person name="Luo M.C."/>
            <person name="Dvorak J."/>
        </authorList>
    </citation>
    <scope>NUCLEOTIDE SEQUENCE [LARGE SCALE GENOMIC DNA]</scope>
    <source>
        <strain evidence="4">cv. AL8/78</strain>
    </source>
</reference>
<feature type="region of interest" description="Disordered" evidence="1">
    <location>
        <begin position="249"/>
        <end position="325"/>
    </location>
</feature>
<feature type="compositionally biased region" description="Low complexity" evidence="1">
    <location>
        <begin position="350"/>
        <end position="362"/>
    </location>
</feature>
<feature type="region of interest" description="Disordered" evidence="1">
    <location>
        <begin position="341"/>
        <end position="459"/>
    </location>
</feature>
<reference evidence="4" key="3">
    <citation type="journal article" date="2017" name="Nature">
        <title>Genome sequence of the progenitor of the wheat D genome Aegilops tauschii.</title>
        <authorList>
            <person name="Luo M.C."/>
            <person name="Gu Y.Q."/>
            <person name="Puiu D."/>
            <person name="Wang H."/>
            <person name="Twardziok S.O."/>
            <person name="Deal K.R."/>
            <person name="Huo N."/>
            <person name="Zhu T."/>
            <person name="Wang L."/>
            <person name="Wang Y."/>
            <person name="McGuire P.E."/>
            <person name="Liu S."/>
            <person name="Long H."/>
            <person name="Ramasamy R.K."/>
            <person name="Rodriguez J.C."/>
            <person name="Van S.L."/>
            <person name="Yuan L."/>
            <person name="Wang Z."/>
            <person name="Xia Z."/>
            <person name="Xiao L."/>
            <person name="Anderson O.D."/>
            <person name="Ouyang S."/>
            <person name="Liang Y."/>
            <person name="Zimin A.V."/>
            <person name="Pertea G."/>
            <person name="Qi P."/>
            <person name="Bennetzen J.L."/>
            <person name="Dai X."/>
            <person name="Dawson M.W."/>
            <person name="Muller H.G."/>
            <person name="Kugler K."/>
            <person name="Rivarola-Duarte L."/>
            <person name="Spannagl M."/>
            <person name="Mayer K.F.X."/>
            <person name="Lu F.H."/>
            <person name="Bevan M.W."/>
            <person name="Leroy P."/>
            <person name="Li P."/>
            <person name="You F.M."/>
            <person name="Sun Q."/>
            <person name="Liu Z."/>
            <person name="Lyons E."/>
            <person name="Wicker T."/>
            <person name="Salzberg S.L."/>
            <person name="Devos K.M."/>
            <person name="Dvorak J."/>
        </authorList>
    </citation>
    <scope>NUCLEOTIDE SEQUENCE [LARGE SCALE GENOMIC DNA]</scope>
    <source>
        <strain evidence="4">cv. AL8/78</strain>
    </source>
</reference>
<evidence type="ECO:0000313" key="5">
    <source>
        <dbReference type="Proteomes" id="UP000015105"/>
    </source>
</evidence>
<feature type="compositionally biased region" description="Basic and acidic residues" evidence="1">
    <location>
        <begin position="409"/>
        <end position="418"/>
    </location>
</feature>
<reference evidence="4" key="4">
    <citation type="submission" date="2019-03" db="UniProtKB">
        <authorList>
            <consortium name="EnsemblPlants"/>
        </authorList>
    </citation>
    <scope>IDENTIFICATION</scope>
</reference>
<sequence>MKWYSRSRSVPATPRGLPADAIAGNPGPGCMSMVHYLIFAPGAGCVGRPPSSDGSSVAATATAVVSGSHKLNSPSPSPHEKGLEAPRNSLELDADQLRDIQIGVQVEPAFDALAVAGRRSTGGRATAPPSEAGTPRTPSLVARLMGIDGLPDDACSPSPGLKKGNNNPRAAAAAAAVKEKKKRVIPESMNRQPLRSLSCNVGAGDARSLPDTPRASASSARTASAWDVVDRPRLSLQVLKENVLDRAAQYMSMPTSPTSAKKKKDRRDGDAVGHRRRDAKEHAREIVRQAKETVTNRKSGGKQKPTTASAGCDNKENAIPSAVEDKKMVVVQVPAAAASVVTPTAPPTPQAKAQADQQQPHAPRLPPPPPPMRAKPSRPPPPPPPPDHPIPTTSTRAAPLSPQAVQCKRPPDGCERFATRVKKPPAETTIEKAAPPSSPSTVAGATAPAASSHARVVDQHHRRRLLLPAVASTSSSSSSLEDDPEYGYLRTVLERGGFMRAVPPPHRPFKGHSMSSPVDPIVFHLLELDLPADDSDDRRQGPLRHRWNRKLLFHLAQEILADLLHLDDNGASPATRPHGPALLSKLWSTVKAFPAADCRVVGDIDALVALDLDSASVRGLARHPAVAEEAGDVAEDVAELVLDALLRESLPPSSWSLSPARAPR</sequence>